<evidence type="ECO:0000313" key="5">
    <source>
        <dbReference type="Proteomes" id="UP000319746"/>
    </source>
</evidence>
<dbReference type="InterPro" id="IPR014747">
    <property type="entry name" value="Bac_photo_RC_H_C"/>
</dbReference>
<dbReference type="SUPFAM" id="SSF50346">
    <property type="entry name" value="PRC-barrel domain"/>
    <property type="match status" value="1"/>
</dbReference>
<dbReference type="GO" id="GO:0019684">
    <property type="term" value="P:photosynthesis, light reaction"/>
    <property type="evidence" value="ECO:0007669"/>
    <property type="project" value="InterPro"/>
</dbReference>
<dbReference type="Proteomes" id="UP000319746">
    <property type="component" value="Unassembled WGS sequence"/>
</dbReference>
<dbReference type="GO" id="GO:0030077">
    <property type="term" value="C:plasma membrane light-harvesting complex"/>
    <property type="evidence" value="ECO:0007669"/>
    <property type="project" value="InterPro"/>
</dbReference>
<comment type="caution">
    <text evidence="4">The sequence shown here is derived from an EMBL/GenBank/DDBJ whole genome shotgun (WGS) entry which is preliminary data.</text>
</comment>
<dbReference type="AlphaFoldDB" id="A0A543AGA3"/>
<gene>
    <name evidence="4" type="ORF">FB556_2034</name>
</gene>
<reference evidence="4 5" key="1">
    <citation type="submission" date="2019-06" db="EMBL/GenBank/DDBJ databases">
        <title>Sequencing the genomes of 1000 actinobacteria strains.</title>
        <authorList>
            <person name="Klenk H.-P."/>
        </authorList>
    </citation>
    <scope>NUCLEOTIDE SEQUENCE [LARGE SCALE GENOMIC DNA]</scope>
    <source>
        <strain evidence="4 5">DSM 24083</strain>
    </source>
</reference>
<dbReference type="Gene3D" id="3.90.50.10">
    <property type="entry name" value="Photosynthetic Reaction Center, subunit H, domain 2"/>
    <property type="match status" value="1"/>
</dbReference>
<dbReference type="NCBIfam" id="TIGR02271">
    <property type="entry name" value="YsnF/AvaK domain"/>
    <property type="match status" value="1"/>
</dbReference>
<sequence>MTMTNNFNLENIDGATVYDQNNDKVGDVKEVYLDDQTGEPRFITVATGLFGMKETFVPLEAANRIADGDLKVPYTKDFIKDAPNVDPDGHIEPSEERQIFEYYSLDFGADRTAAPTRDTEGIAGAPAADTQGVAAGQDVGEQAVAHEEHLVVGKEERVVGQARLRKRVVTERQQVEVPVEREELVVEREQIDESSPAARAGTIDDTGEVEETITLHEERPVVGKETVATEKVNVGKRKVVDTETVEGDVRKEEIDVETDGDTDRRGTTR</sequence>
<dbReference type="PANTHER" id="PTHR38463">
    <property type="entry name" value="STRESS RESPONSE PROTEIN YSNF"/>
    <property type="match status" value="1"/>
</dbReference>
<evidence type="ECO:0000313" key="4">
    <source>
        <dbReference type="EMBL" id="TQL71546.1"/>
    </source>
</evidence>
<keyword evidence="5" id="KW-1185">Reference proteome</keyword>
<dbReference type="InterPro" id="IPR011033">
    <property type="entry name" value="PRC_barrel-like_sf"/>
</dbReference>
<evidence type="ECO:0000259" key="3">
    <source>
        <dbReference type="Pfam" id="PF09557"/>
    </source>
</evidence>
<accession>A0A543AGA3</accession>
<protein>
    <submittedName>
        <fullName evidence="4">Uncharacterized protein (TIGR02271 family)</fullName>
    </submittedName>
</protein>
<feature type="domain" description="PRC-barrel" evidence="2">
    <location>
        <begin position="6"/>
        <end position="77"/>
    </location>
</feature>
<feature type="region of interest" description="Disordered" evidence="1">
    <location>
        <begin position="244"/>
        <end position="269"/>
    </location>
</feature>
<dbReference type="PANTHER" id="PTHR38463:SF1">
    <property type="entry name" value="STRESS RESPONSE PROTEIN YSNF"/>
    <property type="match status" value="1"/>
</dbReference>
<organism evidence="4 5">
    <name type="scientific">Enteractinococcus coprophilus</name>
    <dbReference type="NCBI Taxonomy" id="1027633"/>
    <lineage>
        <taxon>Bacteria</taxon>
        <taxon>Bacillati</taxon>
        <taxon>Actinomycetota</taxon>
        <taxon>Actinomycetes</taxon>
        <taxon>Micrococcales</taxon>
        <taxon>Micrococcaceae</taxon>
    </lineage>
</organism>
<dbReference type="InterPro" id="IPR027275">
    <property type="entry name" value="PRC-brl_dom"/>
</dbReference>
<feature type="region of interest" description="Disordered" evidence="1">
    <location>
        <begin position="188"/>
        <end position="207"/>
    </location>
</feature>
<dbReference type="EMBL" id="VFOU01000003">
    <property type="protein sequence ID" value="TQL71546.1"/>
    <property type="molecule type" value="Genomic_DNA"/>
</dbReference>
<evidence type="ECO:0000259" key="2">
    <source>
        <dbReference type="Pfam" id="PF05239"/>
    </source>
</evidence>
<dbReference type="InterPro" id="IPR019060">
    <property type="entry name" value="DUF2382"/>
</dbReference>
<dbReference type="Pfam" id="PF05239">
    <property type="entry name" value="PRC"/>
    <property type="match status" value="1"/>
</dbReference>
<evidence type="ECO:0000256" key="1">
    <source>
        <dbReference type="SAM" id="MobiDB-lite"/>
    </source>
</evidence>
<proteinExistence type="predicted"/>
<dbReference type="Pfam" id="PF09557">
    <property type="entry name" value="DUF2382"/>
    <property type="match status" value="1"/>
</dbReference>
<dbReference type="InterPro" id="IPR052967">
    <property type="entry name" value="Stress_Response_Assoc"/>
</dbReference>
<feature type="domain" description="DUF2382" evidence="3">
    <location>
        <begin position="146"/>
        <end position="256"/>
    </location>
</feature>
<dbReference type="RefSeq" id="WP_246057373.1">
    <property type="nucleotide sequence ID" value="NZ_BAABAN010000001.1"/>
</dbReference>
<name>A0A543AGA3_9MICC</name>